<comment type="caution">
    <text evidence="2">The sequence shown here is derived from an EMBL/GenBank/DDBJ whole genome shotgun (WGS) entry which is preliminary data.</text>
</comment>
<reference evidence="2" key="2">
    <citation type="submission" date="2021-08" db="EMBL/GenBank/DDBJ databases">
        <authorList>
            <person name="Eriksson T."/>
        </authorList>
    </citation>
    <scope>NUCLEOTIDE SEQUENCE</scope>
    <source>
        <strain evidence="2">Stoneville</strain>
        <tissue evidence="2">Whole head</tissue>
    </source>
</reference>
<dbReference type="AlphaFoldDB" id="A0A8J6HFB1"/>
<feature type="region of interest" description="Disordered" evidence="1">
    <location>
        <begin position="250"/>
        <end position="278"/>
    </location>
</feature>
<evidence type="ECO:0000313" key="3">
    <source>
        <dbReference type="Proteomes" id="UP000719412"/>
    </source>
</evidence>
<dbReference type="EMBL" id="JABDTM020025909">
    <property type="protein sequence ID" value="KAH0812613.1"/>
    <property type="molecule type" value="Genomic_DNA"/>
</dbReference>
<name>A0A8J6HFB1_TENMO</name>
<dbReference type="Proteomes" id="UP000719412">
    <property type="component" value="Unassembled WGS sequence"/>
</dbReference>
<protein>
    <submittedName>
        <fullName evidence="2">Uncharacterized protein</fullName>
    </submittedName>
</protein>
<evidence type="ECO:0000313" key="2">
    <source>
        <dbReference type="EMBL" id="KAH0812613.1"/>
    </source>
</evidence>
<organism evidence="2 3">
    <name type="scientific">Tenebrio molitor</name>
    <name type="common">Yellow mealworm beetle</name>
    <dbReference type="NCBI Taxonomy" id="7067"/>
    <lineage>
        <taxon>Eukaryota</taxon>
        <taxon>Metazoa</taxon>
        <taxon>Ecdysozoa</taxon>
        <taxon>Arthropoda</taxon>
        <taxon>Hexapoda</taxon>
        <taxon>Insecta</taxon>
        <taxon>Pterygota</taxon>
        <taxon>Neoptera</taxon>
        <taxon>Endopterygota</taxon>
        <taxon>Coleoptera</taxon>
        <taxon>Polyphaga</taxon>
        <taxon>Cucujiformia</taxon>
        <taxon>Tenebrionidae</taxon>
        <taxon>Tenebrio</taxon>
    </lineage>
</organism>
<gene>
    <name evidence="2" type="ORF">GEV33_010178</name>
</gene>
<accession>A0A8J6HFB1</accession>
<sequence>MGFLRCLSPLKKRHECHNGAVSPGSDRSLSCPNETAKSGCAVTALIERVEDEAPSWAPGSRWAAITRSGANQSRTDRTFLLQASRSVARSGYLFVAPDWDFSVPLNRTKRDFDADSPKDFKAREIKTQYTSSAGDCLAVKLSNNRTDWTGMDRHLSRTNPEFFFLPLEKSFHSLTNTMGVTFGNRGRASSATFRNRQLISSIRSGRRRSRGPPGRLAQHLRGQLANGNVAHCSGDPVFVERQLTENLVRKRQSGSVSASFGSRRREKERARQVQLGNG</sequence>
<reference evidence="2" key="1">
    <citation type="journal article" date="2020" name="J Insects Food Feed">
        <title>The yellow mealworm (Tenebrio molitor) genome: a resource for the emerging insects as food and feed industry.</title>
        <authorList>
            <person name="Eriksson T."/>
            <person name="Andere A."/>
            <person name="Kelstrup H."/>
            <person name="Emery V."/>
            <person name="Picard C."/>
        </authorList>
    </citation>
    <scope>NUCLEOTIDE SEQUENCE</scope>
    <source>
        <strain evidence="2">Stoneville</strain>
        <tissue evidence="2">Whole head</tissue>
    </source>
</reference>
<proteinExistence type="predicted"/>
<keyword evidence="3" id="KW-1185">Reference proteome</keyword>
<evidence type="ECO:0000256" key="1">
    <source>
        <dbReference type="SAM" id="MobiDB-lite"/>
    </source>
</evidence>